<dbReference type="SUPFAM" id="SSF56801">
    <property type="entry name" value="Acetyl-CoA synthetase-like"/>
    <property type="match status" value="1"/>
</dbReference>
<dbReference type="PROSITE" id="PS00012">
    <property type="entry name" value="PHOSPHOPANTETHEINE"/>
    <property type="match status" value="2"/>
</dbReference>
<reference evidence="10 11" key="1">
    <citation type="submission" date="2020-08" db="EMBL/GenBank/DDBJ databases">
        <title>Genomic Encyclopedia of Type Strains, Phase IV (KMG-IV): sequencing the most valuable type-strain genomes for metagenomic binning, comparative biology and taxonomic classification.</title>
        <authorList>
            <person name="Goeker M."/>
        </authorList>
    </citation>
    <scope>NUCLEOTIDE SEQUENCE [LARGE SCALE GENOMIC DNA]</scope>
    <source>
        <strain evidence="10 11">DSM 45385</strain>
    </source>
</reference>
<dbReference type="RefSeq" id="WP_184963708.1">
    <property type="nucleotide sequence ID" value="NZ_JACHIN010000005.1"/>
</dbReference>
<comment type="caution">
    <text evidence="10">The sequence shown here is derived from an EMBL/GenBank/DDBJ whole genome shotgun (WGS) entry which is preliminary data.</text>
</comment>
<dbReference type="CDD" id="cd19535">
    <property type="entry name" value="Cyc_NRPS"/>
    <property type="match status" value="2"/>
</dbReference>
<evidence type="ECO:0000259" key="9">
    <source>
        <dbReference type="PROSITE" id="PS50075"/>
    </source>
</evidence>
<accession>A0A7W8EGL5</accession>
<dbReference type="CDD" id="cd12114">
    <property type="entry name" value="A_NRPS_TlmIV_like"/>
    <property type="match status" value="1"/>
</dbReference>
<dbReference type="Pfam" id="PF13193">
    <property type="entry name" value="AMP-binding_C"/>
    <property type="match status" value="1"/>
</dbReference>
<dbReference type="InterPro" id="IPR023213">
    <property type="entry name" value="CAT-like_dom_sf"/>
</dbReference>
<dbReference type="InterPro" id="IPR042099">
    <property type="entry name" value="ANL_N_sf"/>
</dbReference>
<dbReference type="Gene3D" id="3.40.50.1820">
    <property type="entry name" value="alpha/beta hydrolase"/>
    <property type="match status" value="1"/>
</dbReference>
<dbReference type="InterPro" id="IPR001242">
    <property type="entry name" value="Condensation_dom"/>
</dbReference>
<sequence>MRADIAAQLDISPSVISDDADLIGLGLDSLRAMRLAGRWRRAGARIAFADLAGETTLAAWWALVATRLSATPAAAAPPVDEAAPFPLTPVQLAYAIGRADGQPLGGVGCHAYLEFDGRGVEPERLEAAVRALVRRHGMLRAVFHDDGTQQITDTGAWPGLTVYSSGAESVRAELSHRRFDAARGELFDVRLSLLPGGATRVHVEVDFLAADVLGLQIFLRDLARLYLGRDLPGLDCSFPRYLAARPAPPEADRLYWEGRLAGLPGPPQLPLAADPAAITAPRFVRRERWLDVDTWKLVKEQAREHGLTPAMVLATAYSEVLAAWSVEPRFLLNVPLFDRDETVHPSVPHLVADFTNLILLEADLTEGESFAARVRALQRRFRADARHTGHSGVDVLRDLAKRGSPAAAPVVFACNLGAELIAPEVREAFGEPGWMITQTPQVWLDHQINEYDDGLHLAWDAVDELFAPGVLDAMFGAYGALLEHLARADWSVPAPLPLPEDQLRVRRAVNDTAGAVPEGLLHDAFFERAAREPARRALAGDFGTATYGELAADALQVAGRLRAQGVRPGDAVAVTLPKGPGQVAAVLGVLAAGGVYVPVGVEQPPARRERILTRSAAAHVIDAAWPKTPAEPLPAPVRVDPGSSAYVIFTSGSTGEPKGVEVAHRAALNTIVDIGERYGVGPGDRVLALSALDFDLSVYDLFGVLGAGGTLVLVEEDQRRDAQAWARLCAEHGVTLWNTVPTLLDMLLVTAPELPPSLRLALVSGDWVGLDLPGRLAAQSGGRCRLVALGGATEAAIWSNAHDVTGVPPHWTSIPYGKPLRNQRYRVVDPTGADRPDWVPGELWIGGTGLATAYRGDPQTTAARFAEHDGERWYRTGDLGRYWPDGTLEFLGRADQQVKVRGHRIELGEVEAVLESHPAVARAVAVATGPRTHRHLHAFAIAPGTAPTGDDLRAHAAELLPGYAVPAAVTLVESLPLTANGKVDRGALAVLARQPVPDEKAGGQAPEGQVEETVAAIWADLLEVPEVSRDSGFFALGGDSLLATRLIARLRAAGIADAKLSVLFQRPTLSAFAATLTLGDAAGLTPEIHADDEHRHTPFPPTEVQRAYWLGRAGHFTLGGVGCHFYTEYDGDIDLDRLEEAWNRLIARHPMLRVVFDADGLQRVLPEVPRFTIRREDTADELRARMSHQVLDPAVWPLFDARAVVHEQGVRLGVSFDNIAMDALSTMVFLSELDRLYHDPDARLPPVEVTFRDYLLAQHPDPAVLERAKDYWSARLPGLPPAPRLPLATLPEEVERPRFARREARLPARLWRLVGGLARGHDLTPSTVLAAAFGEVLGAWSGQRELTLNLTLFDRREAHPHIHRVLGDFTSLMLVAHQAGGGWLEGARGLQEEVWRGLEHGEVSAVWVMRELARRAAAAAMTMPVVFTSTLGVADPALTSGPSFARPVWGVSQTPQVWLDCQVGEVDGELLIRWDAVESLFPPGALDTAFTTYLRVLEWLATADWTTPPTPLSEYGPATGTADGASGAVADGHEAGVPRGGLEAELAAVWAELLGTPVMDRVDNFFALGGDSLLATRMAAIAAERLGVEVPLRRFFADPTLAGCARAMDDIEEGTL</sequence>
<dbReference type="SMART" id="SM00823">
    <property type="entry name" value="PKS_PP"/>
    <property type="match status" value="2"/>
</dbReference>
<dbReference type="FunFam" id="3.30.559.10:FF:000023">
    <property type="entry name" value="Non-ribosomal peptide synthetase"/>
    <property type="match status" value="2"/>
</dbReference>
<dbReference type="GO" id="GO:0044550">
    <property type="term" value="P:secondary metabolite biosynthetic process"/>
    <property type="evidence" value="ECO:0007669"/>
    <property type="project" value="TreeGrafter"/>
</dbReference>
<evidence type="ECO:0000256" key="8">
    <source>
        <dbReference type="ARBA" id="ARBA00033440"/>
    </source>
</evidence>
<dbReference type="PROSITE" id="PS50075">
    <property type="entry name" value="CARRIER"/>
    <property type="match status" value="3"/>
</dbReference>
<keyword evidence="6" id="KW-0597">Phosphoprotein</keyword>
<name>A0A7W8EGL5_9ACTN</name>
<dbReference type="InterPro" id="IPR006162">
    <property type="entry name" value="Ppantetheine_attach_site"/>
</dbReference>
<protein>
    <recommendedName>
        <fullName evidence="4">Phenyloxazoline synthase MbtB</fullName>
    </recommendedName>
    <alternativeName>
        <fullName evidence="8">Mycobactin synthetase protein B</fullName>
    </alternativeName>
</protein>
<dbReference type="InterPro" id="IPR025110">
    <property type="entry name" value="AMP-bd_C"/>
</dbReference>
<dbReference type="InterPro" id="IPR029058">
    <property type="entry name" value="AB_hydrolase_fold"/>
</dbReference>
<feature type="domain" description="Carrier" evidence="9">
    <location>
        <begin position="1"/>
        <end position="68"/>
    </location>
</feature>
<dbReference type="InterPro" id="IPR057737">
    <property type="entry name" value="Condensation_MtbB-like"/>
</dbReference>
<dbReference type="SUPFAM" id="SSF47336">
    <property type="entry name" value="ACP-like"/>
    <property type="match status" value="3"/>
</dbReference>
<dbReference type="InterPro" id="IPR000873">
    <property type="entry name" value="AMP-dep_synth/lig_dom"/>
</dbReference>
<proteinExistence type="inferred from homology"/>
<evidence type="ECO:0000256" key="5">
    <source>
        <dbReference type="ARBA" id="ARBA00022450"/>
    </source>
</evidence>
<keyword evidence="5" id="KW-0596">Phosphopantetheine</keyword>
<keyword evidence="11" id="KW-1185">Reference proteome</keyword>
<dbReference type="SUPFAM" id="SSF52777">
    <property type="entry name" value="CoA-dependent acyltransferases"/>
    <property type="match status" value="4"/>
</dbReference>
<dbReference type="NCBIfam" id="TIGR01733">
    <property type="entry name" value="AA-adenyl-dom"/>
    <property type="match status" value="1"/>
</dbReference>
<feature type="domain" description="Carrier" evidence="9">
    <location>
        <begin position="1537"/>
        <end position="1612"/>
    </location>
</feature>
<dbReference type="FunFam" id="1.10.1200.10:FF:000016">
    <property type="entry name" value="Non-ribosomal peptide synthase"/>
    <property type="match status" value="1"/>
</dbReference>
<keyword evidence="7" id="KW-0436">Ligase</keyword>
<evidence type="ECO:0000313" key="10">
    <source>
        <dbReference type="EMBL" id="MBB5078729.1"/>
    </source>
</evidence>
<comment type="similarity">
    <text evidence="3">Belongs to the ATP-dependent AMP-binding enzyme family. MbtB subfamily.</text>
</comment>
<dbReference type="InterPro" id="IPR009081">
    <property type="entry name" value="PP-bd_ACP"/>
</dbReference>
<dbReference type="Proteomes" id="UP000568380">
    <property type="component" value="Unassembled WGS sequence"/>
</dbReference>
<dbReference type="InterPro" id="IPR020806">
    <property type="entry name" value="PKS_PP-bd"/>
</dbReference>
<dbReference type="GO" id="GO:0005737">
    <property type="term" value="C:cytoplasm"/>
    <property type="evidence" value="ECO:0007669"/>
    <property type="project" value="TreeGrafter"/>
</dbReference>
<evidence type="ECO:0000256" key="2">
    <source>
        <dbReference type="ARBA" id="ARBA00005102"/>
    </source>
</evidence>
<dbReference type="Gene3D" id="1.10.1200.10">
    <property type="entry name" value="ACP-like"/>
    <property type="match status" value="2"/>
</dbReference>
<gene>
    <name evidence="10" type="ORF">HNR40_004215</name>
</gene>
<evidence type="ECO:0000256" key="1">
    <source>
        <dbReference type="ARBA" id="ARBA00001957"/>
    </source>
</evidence>
<feature type="domain" description="Carrier" evidence="9">
    <location>
        <begin position="1005"/>
        <end position="1080"/>
    </location>
</feature>
<dbReference type="GO" id="GO:0016874">
    <property type="term" value="F:ligase activity"/>
    <property type="evidence" value="ECO:0007669"/>
    <property type="project" value="UniProtKB-KW"/>
</dbReference>
<dbReference type="EMBL" id="JACHIN010000005">
    <property type="protein sequence ID" value="MBB5078729.1"/>
    <property type="molecule type" value="Genomic_DNA"/>
</dbReference>
<dbReference type="Gene3D" id="3.30.559.30">
    <property type="entry name" value="Nonribosomal peptide synthetase, condensation domain"/>
    <property type="match status" value="2"/>
</dbReference>
<comment type="pathway">
    <text evidence="2">Siderophore biosynthesis; mycobactin biosynthesis.</text>
</comment>
<dbReference type="FunFam" id="3.30.559.30:FF:000006">
    <property type="entry name" value="Yersiniabactin polyketide/non-ribosomal peptide synthetase"/>
    <property type="match status" value="2"/>
</dbReference>
<dbReference type="PANTHER" id="PTHR45527:SF10">
    <property type="entry name" value="PYOCHELIN SYNTHASE PCHF"/>
    <property type="match status" value="1"/>
</dbReference>
<dbReference type="Pfam" id="PF00550">
    <property type="entry name" value="PP-binding"/>
    <property type="match status" value="3"/>
</dbReference>
<evidence type="ECO:0000313" key="11">
    <source>
        <dbReference type="Proteomes" id="UP000568380"/>
    </source>
</evidence>
<dbReference type="InterPro" id="IPR010071">
    <property type="entry name" value="AA_adenyl_dom"/>
</dbReference>
<dbReference type="Gene3D" id="3.30.300.30">
    <property type="match status" value="1"/>
</dbReference>
<comment type="cofactor">
    <cofactor evidence="1">
        <name>pantetheine 4'-phosphate</name>
        <dbReference type="ChEBI" id="CHEBI:47942"/>
    </cofactor>
</comment>
<dbReference type="Gene3D" id="3.30.559.10">
    <property type="entry name" value="Chloramphenicol acetyltransferase-like domain"/>
    <property type="match status" value="2"/>
</dbReference>
<dbReference type="GO" id="GO:0000036">
    <property type="term" value="F:acyl carrier activity"/>
    <property type="evidence" value="ECO:0007669"/>
    <property type="project" value="TreeGrafter"/>
</dbReference>
<evidence type="ECO:0000256" key="6">
    <source>
        <dbReference type="ARBA" id="ARBA00022553"/>
    </source>
</evidence>
<dbReference type="FunFam" id="3.40.50.12780:FF:000012">
    <property type="entry name" value="Non-ribosomal peptide synthetase"/>
    <property type="match status" value="1"/>
</dbReference>
<dbReference type="InterPro" id="IPR036736">
    <property type="entry name" value="ACP-like_sf"/>
</dbReference>
<evidence type="ECO:0000256" key="4">
    <source>
        <dbReference type="ARBA" id="ARBA00016743"/>
    </source>
</evidence>
<dbReference type="Pfam" id="PF00668">
    <property type="entry name" value="Condensation"/>
    <property type="match status" value="2"/>
</dbReference>
<dbReference type="GO" id="GO:0043041">
    <property type="term" value="P:amino acid activation for nonribosomal peptide biosynthetic process"/>
    <property type="evidence" value="ECO:0007669"/>
    <property type="project" value="TreeGrafter"/>
</dbReference>
<evidence type="ECO:0000256" key="7">
    <source>
        <dbReference type="ARBA" id="ARBA00022598"/>
    </source>
</evidence>
<dbReference type="PROSITE" id="PS00455">
    <property type="entry name" value="AMP_BINDING"/>
    <property type="match status" value="1"/>
</dbReference>
<dbReference type="InterPro" id="IPR045851">
    <property type="entry name" value="AMP-bd_C_sf"/>
</dbReference>
<dbReference type="Gene3D" id="3.40.50.12780">
    <property type="entry name" value="N-terminal domain of ligase-like"/>
    <property type="match status" value="1"/>
</dbReference>
<dbReference type="PANTHER" id="PTHR45527">
    <property type="entry name" value="NONRIBOSOMAL PEPTIDE SYNTHETASE"/>
    <property type="match status" value="1"/>
</dbReference>
<organism evidence="10 11">
    <name type="scientific">Nonomuraea endophytica</name>
    <dbReference type="NCBI Taxonomy" id="714136"/>
    <lineage>
        <taxon>Bacteria</taxon>
        <taxon>Bacillati</taxon>
        <taxon>Actinomycetota</taxon>
        <taxon>Actinomycetes</taxon>
        <taxon>Streptosporangiales</taxon>
        <taxon>Streptosporangiaceae</taxon>
        <taxon>Nonomuraea</taxon>
    </lineage>
</organism>
<evidence type="ECO:0000256" key="3">
    <source>
        <dbReference type="ARBA" id="ARBA00007380"/>
    </source>
</evidence>
<dbReference type="Pfam" id="PF00501">
    <property type="entry name" value="AMP-binding"/>
    <property type="match status" value="1"/>
</dbReference>
<dbReference type="InterPro" id="IPR020845">
    <property type="entry name" value="AMP-binding_CS"/>
</dbReference>
<dbReference type="GO" id="GO:0031177">
    <property type="term" value="F:phosphopantetheine binding"/>
    <property type="evidence" value="ECO:0007669"/>
    <property type="project" value="InterPro"/>
</dbReference>